<dbReference type="InterPro" id="IPR027417">
    <property type="entry name" value="P-loop_NTPase"/>
</dbReference>
<reference evidence="2 3" key="1">
    <citation type="submission" date="2022-05" db="EMBL/GenBank/DDBJ databases">
        <title>A multi-omics perspective on studying reproductive biology in Daphnia sinensis.</title>
        <authorList>
            <person name="Jia J."/>
        </authorList>
    </citation>
    <scope>NUCLEOTIDE SEQUENCE [LARGE SCALE GENOMIC DNA]</scope>
    <source>
        <strain evidence="2 3">WSL</strain>
    </source>
</reference>
<dbReference type="EMBL" id="WJBH02000002">
    <property type="protein sequence ID" value="KAI9563394.1"/>
    <property type="molecule type" value="Genomic_DNA"/>
</dbReference>
<name>A0AAD5L189_9CRUS</name>
<evidence type="ECO:0000313" key="2">
    <source>
        <dbReference type="EMBL" id="KAI9563394.1"/>
    </source>
</evidence>
<proteinExistence type="predicted"/>
<dbReference type="InterPro" id="IPR000863">
    <property type="entry name" value="Sulfotransferase_dom"/>
</dbReference>
<organism evidence="2 3">
    <name type="scientific">Daphnia sinensis</name>
    <dbReference type="NCBI Taxonomy" id="1820382"/>
    <lineage>
        <taxon>Eukaryota</taxon>
        <taxon>Metazoa</taxon>
        <taxon>Ecdysozoa</taxon>
        <taxon>Arthropoda</taxon>
        <taxon>Crustacea</taxon>
        <taxon>Branchiopoda</taxon>
        <taxon>Diplostraca</taxon>
        <taxon>Cladocera</taxon>
        <taxon>Anomopoda</taxon>
        <taxon>Daphniidae</taxon>
        <taxon>Daphnia</taxon>
        <taxon>Daphnia similis group</taxon>
    </lineage>
</organism>
<dbReference type="InterPro" id="IPR051135">
    <property type="entry name" value="Gal/GlcNAc/GalNAc_ST"/>
</dbReference>
<dbReference type="SUPFAM" id="SSF52540">
    <property type="entry name" value="P-loop containing nucleoside triphosphate hydrolases"/>
    <property type="match status" value="1"/>
</dbReference>
<dbReference type="GO" id="GO:0006044">
    <property type="term" value="P:N-acetylglucosamine metabolic process"/>
    <property type="evidence" value="ECO:0007669"/>
    <property type="project" value="TreeGrafter"/>
</dbReference>
<protein>
    <recommendedName>
        <fullName evidence="1">Sulfotransferase domain-containing protein</fullName>
    </recommendedName>
</protein>
<dbReference type="Gene3D" id="3.40.50.300">
    <property type="entry name" value="P-loop containing nucleotide triphosphate hydrolases"/>
    <property type="match status" value="1"/>
</dbReference>
<accession>A0AAD5L189</accession>
<dbReference type="PANTHER" id="PTHR10704:SF44">
    <property type="entry name" value="LD35051P-RELATED"/>
    <property type="match status" value="1"/>
</dbReference>
<sequence length="334" mass="38167">MRSLKKITIVLFFITFITFHLVLMKPHLIDSNLIQEEALPSTSSSTESNSIPIKRIIIVTTWRSGSTFVGDIIKSAPGVFYSFEPLLYLDHHAGSKTALIQSIFQCQFTADFLRSVNGLSGLPNDMQRNRRVWDECHYNRSLCHDPHFVGSLCSYSPVNLIKTVRLRVKELNTLLKNDPSSKDWKIVYLVRDPRGTMSSRDGLKWCQINPACNNVNRLCTELVEDLELIKELVDQFPNRHYLVKFEDLATNVESGTEKLFQFLEMPVLKPTTAFLDSHTKSNDQKLKENFLNFDHSTFRKSDAVAYGWKNKMDVKRIANITSICASALDALDNI</sequence>
<dbReference type="FunFam" id="3.40.50.300:FF:004300">
    <property type="entry name" value="Sulfotransferase"/>
    <property type="match status" value="1"/>
</dbReference>
<comment type="caution">
    <text evidence="2">The sequence shown here is derived from an EMBL/GenBank/DDBJ whole genome shotgun (WGS) entry which is preliminary data.</text>
</comment>
<dbReference type="Pfam" id="PF00685">
    <property type="entry name" value="Sulfotransfer_1"/>
    <property type="match status" value="1"/>
</dbReference>
<dbReference type="PANTHER" id="PTHR10704">
    <property type="entry name" value="CARBOHYDRATE SULFOTRANSFERASE"/>
    <property type="match status" value="1"/>
</dbReference>
<dbReference type="GO" id="GO:0001517">
    <property type="term" value="F:N-acetylglucosamine 6-O-sulfotransferase activity"/>
    <property type="evidence" value="ECO:0007669"/>
    <property type="project" value="TreeGrafter"/>
</dbReference>
<dbReference type="AlphaFoldDB" id="A0AAD5L189"/>
<keyword evidence="3" id="KW-1185">Reference proteome</keyword>
<evidence type="ECO:0000313" key="3">
    <source>
        <dbReference type="Proteomes" id="UP000820818"/>
    </source>
</evidence>
<dbReference type="GO" id="GO:0006790">
    <property type="term" value="P:sulfur compound metabolic process"/>
    <property type="evidence" value="ECO:0007669"/>
    <property type="project" value="TreeGrafter"/>
</dbReference>
<feature type="domain" description="Sulfotransferase" evidence="1">
    <location>
        <begin position="55"/>
        <end position="329"/>
    </location>
</feature>
<evidence type="ECO:0000259" key="1">
    <source>
        <dbReference type="Pfam" id="PF00685"/>
    </source>
</evidence>
<gene>
    <name evidence="2" type="ORF">GHT06_010857</name>
</gene>
<dbReference type="Proteomes" id="UP000820818">
    <property type="component" value="Linkage Group LG2"/>
</dbReference>